<dbReference type="AlphaFoldDB" id="G7LCH1"/>
<keyword evidence="10" id="KW-1185">Reference proteome</keyword>
<reference evidence="8 10" key="2">
    <citation type="journal article" date="2014" name="BMC Genomics">
        <title>An improved genome release (version Mt4.0) for the model legume Medicago truncatula.</title>
        <authorList>
            <person name="Tang H."/>
            <person name="Krishnakumar V."/>
            <person name="Bidwell S."/>
            <person name="Rosen B."/>
            <person name="Chan A."/>
            <person name="Zhou S."/>
            <person name="Gentzbittel L."/>
            <person name="Childs K.L."/>
            <person name="Yandell M."/>
            <person name="Gundlach H."/>
            <person name="Mayer K.F."/>
            <person name="Schwartz D.C."/>
            <person name="Town C.D."/>
        </authorList>
    </citation>
    <scope>GENOME REANNOTATION</scope>
    <source>
        <strain evidence="9 10">cv. Jemalong A17</strain>
    </source>
</reference>
<dbReference type="PANTHER" id="PTHR10516">
    <property type="entry name" value="PEPTIDYL-PROLYL CIS-TRANS ISOMERASE"/>
    <property type="match status" value="1"/>
</dbReference>
<keyword evidence="4 5" id="KW-0413">Isomerase</keyword>
<dbReference type="EC" id="5.2.1.8" evidence="2 5"/>
<sequence>MAWISGFHVLGYVGLQPGRTDPYKGLKTKLKKKKGKISIKKNEGKPIRVKCYRIRQNASWSGWGGVPVAQVVKGLGDGVKTIKKGEKALFTIPTELAYGESGGKWENSKDLDEVLVAKSDKVEFTVKEGHFCCALSMAVETMKKGEEVSLTVKPLYGFGETGKPADGDKSAVPTNAILEIKLELISWKTVIEVTEDKMVLKKIMKEGEGYKRPKDGADAKWKLTCKLKDGTVFFRKGHGGDEAELFEFTTDEAQVTRGLDRAVMSMKKGEVASLTIAPKYGFGSSESRQELAVVPANSTLHYEVELVSFVKRMEDEKRSKFRKTLRDAVREWSQTKPKSEKNKDFYHINTHKVKLSFPGKECFPIVIGKYKWQLEAMRLEGKDPMDLEFSIYTIGGNIDNLYQVDGVDSFLVSIATLHPRYSHMHHFNDDIKYCGGVGVHFFELIHKNAYSSGDKSFEDSEGFVSFEIQVQAISSEVYPPFLSLTYKMEMFEAYREFVLAQCSKFMKETQTEFKKVINNSSRWSSLCDLLKDENYIALEFQSFSVKADVINKRLCELLLDGYVKNTLKKKKARFKGTSKSKGDKRMQSQISVPLEEGEHSVETHGSKMVMEDEETHGPKTVMEDEEAAIIVEDEAVTIVKEELDNTFVDVFESVSKRVVDALNETYESHAQLVNDFDAKIEALLGECDDDLYEKHLYEKHINLDFNLDVWADVSRLFKKRYKKSDEQAKKIGKIGEKLANAYLTEMYNDEVNGVEIR</sequence>
<dbReference type="PANTHER" id="PTHR10516:SF443">
    <property type="entry name" value="FK506-BINDING PROTEIN 59-RELATED"/>
    <property type="match status" value="1"/>
</dbReference>
<dbReference type="InterPro" id="IPR050689">
    <property type="entry name" value="FKBP-type_PPIase"/>
</dbReference>
<name>G7LCH1_MEDTR</name>
<organism evidence="8 10">
    <name type="scientific">Medicago truncatula</name>
    <name type="common">Barrel medic</name>
    <name type="synonym">Medicago tribuloides</name>
    <dbReference type="NCBI Taxonomy" id="3880"/>
    <lineage>
        <taxon>Eukaryota</taxon>
        <taxon>Viridiplantae</taxon>
        <taxon>Streptophyta</taxon>
        <taxon>Embryophyta</taxon>
        <taxon>Tracheophyta</taxon>
        <taxon>Spermatophyta</taxon>
        <taxon>Magnoliopsida</taxon>
        <taxon>eudicotyledons</taxon>
        <taxon>Gunneridae</taxon>
        <taxon>Pentapetalae</taxon>
        <taxon>rosids</taxon>
        <taxon>fabids</taxon>
        <taxon>Fabales</taxon>
        <taxon>Fabaceae</taxon>
        <taxon>Papilionoideae</taxon>
        <taxon>50 kb inversion clade</taxon>
        <taxon>NPAAA clade</taxon>
        <taxon>Hologalegina</taxon>
        <taxon>IRL clade</taxon>
        <taxon>Trifolieae</taxon>
        <taxon>Medicago</taxon>
    </lineage>
</organism>
<evidence type="ECO:0000313" key="10">
    <source>
        <dbReference type="Proteomes" id="UP000002051"/>
    </source>
</evidence>
<gene>
    <name evidence="8" type="ordered locus">MTR_8g008640</name>
</gene>
<dbReference type="Gene3D" id="3.10.50.40">
    <property type="match status" value="3"/>
</dbReference>
<comment type="catalytic activity">
    <reaction evidence="1 5">
        <text>[protein]-peptidylproline (omega=180) = [protein]-peptidylproline (omega=0)</text>
        <dbReference type="Rhea" id="RHEA:16237"/>
        <dbReference type="Rhea" id="RHEA-COMP:10747"/>
        <dbReference type="Rhea" id="RHEA-COMP:10748"/>
        <dbReference type="ChEBI" id="CHEBI:83833"/>
        <dbReference type="ChEBI" id="CHEBI:83834"/>
        <dbReference type="EC" id="5.2.1.8"/>
    </reaction>
</comment>
<evidence type="ECO:0000256" key="2">
    <source>
        <dbReference type="ARBA" id="ARBA00013194"/>
    </source>
</evidence>
<dbReference type="EnsemblPlants" id="AET01222">
    <property type="protein sequence ID" value="AET01222"/>
    <property type="gene ID" value="MTR_8g008640"/>
</dbReference>
<dbReference type="InterPro" id="IPR001179">
    <property type="entry name" value="PPIase_FKBP_dom"/>
</dbReference>
<dbReference type="FunFam" id="3.10.50.40:FF:000017">
    <property type="entry name" value="Peptidylprolyl isomerase"/>
    <property type="match status" value="1"/>
</dbReference>
<dbReference type="Pfam" id="PF00254">
    <property type="entry name" value="FKBP_C"/>
    <property type="match status" value="2"/>
</dbReference>
<proteinExistence type="predicted"/>
<dbReference type="eggNOG" id="KOG0543">
    <property type="taxonomic scope" value="Eukaryota"/>
</dbReference>
<reference evidence="9" key="3">
    <citation type="submission" date="2015-04" db="UniProtKB">
        <authorList>
            <consortium name="EnsemblPlants"/>
        </authorList>
    </citation>
    <scope>IDENTIFICATION</scope>
    <source>
        <strain evidence="9">cv. Jemalong A17</strain>
    </source>
</reference>
<feature type="domain" description="PPIase FKBP-type" evidence="7">
    <location>
        <begin position="216"/>
        <end position="310"/>
    </location>
</feature>
<accession>G7LCH1</accession>
<dbReference type="HOGENOM" id="CLU_368191_0_0_1"/>
<dbReference type="InterPro" id="IPR046357">
    <property type="entry name" value="PPIase_dom_sf"/>
</dbReference>
<evidence type="ECO:0000313" key="9">
    <source>
        <dbReference type="EnsemblPlants" id="AET01222"/>
    </source>
</evidence>
<evidence type="ECO:0000256" key="1">
    <source>
        <dbReference type="ARBA" id="ARBA00000971"/>
    </source>
</evidence>
<dbReference type="Proteomes" id="UP000002051">
    <property type="component" value="Chromosome 8"/>
</dbReference>
<dbReference type="PROSITE" id="PS50059">
    <property type="entry name" value="FKBP_PPIASE"/>
    <property type="match status" value="2"/>
</dbReference>
<protein>
    <recommendedName>
        <fullName evidence="2 5">peptidylprolyl isomerase</fullName>
        <ecNumber evidence="2 5">5.2.1.8</ecNumber>
    </recommendedName>
</protein>
<dbReference type="EMBL" id="CM001224">
    <property type="protein sequence ID" value="AET01222.2"/>
    <property type="molecule type" value="Genomic_DNA"/>
</dbReference>
<evidence type="ECO:0000256" key="4">
    <source>
        <dbReference type="ARBA" id="ARBA00023235"/>
    </source>
</evidence>
<dbReference type="SUPFAM" id="SSF54534">
    <property type="entry name" value="FKBP-like"/>
    <property type="match status" value="3"/>
</dbReference>
<dbReference type="GO" id="GO:0003755">
    <property type="term" value="F:peptidyl-prolyl cis-trans isomerase activity"/>
    <property type="evidence" value="ECO:0007669"/>
    <property type="project" value="UniProtKB-KW"/>
</dbReference>
<dbReference type="STRING" id="3880.G7LCH1"/>
<feature type="region of interest" description="Disordered" evidence="6">
    <location>
        <begin position="574"/>
        <end position="619"/>
    </location>
</feature>
<reference evidence="8 10" key="1">
    <citation type="journal article" date="2011" name="Nature">
        <title>The Medicago genome provides insight into the evolution of rhizobial symbioses.</title>
        <authorList>
            <person name="Young N.D."/>
            <person name="Debelle F."/>
            <person name="Oldroyd G.E."/>
            <person name="Geurts R."/>
            <person name="Cannon S.B."/>
            <person name="Udvardi M.K."/>
            <person name="Benedito V.A."/>
            <person name="Mayer K.F."/>
            <person name="Gouzy J."/>
            <person name="Schoof H."/>
            <person name="Van de Peer Y."/>
            <person name="Proost S."/>
            <person name="Cook D.R."/>
            <person name="Meyers B.C."/>
            <person name="Spannagl M."/>
            <person name="Cheung F."/>
            <person name="De Mita S."/>
            <person name="Krishnakumar V."/>
            <person name="Gundlach H."/>
            <person name="Zhou S."/>
            <person name="Mudge J."/>
            <person name="Bharti A.K."/>
            <person name="Murray J.D."/>
            <person name="Naoumkina M.A."/>
            <person name="Rosen B."/>
            <person name="Silverstein K.A."/>
            <person name="Tang H."/>
            <person name="Rombauts S."/>
            <person name="Zhao P.X."/>
            <person name="Zhou P."/>
            <person name="Barbe V."/>
            <person name="Bardou P."/>
            <person name="Bechner M."/>
            <person name="Bellec A."/>
            <person name="Berger A."/>
            <person name="Berges H."/>
            <person name="Bidwell S."/>
            <person name="Bisseling T."/>
            <person name="Choisne N."/>
            <person name="Couloux A."/>
            <person name="Denny R."/>
            <person name="Deshpande S."/>
            <person name="Dai X."/>
            <person name="Doyle J.J."/>
            <person name="Dudez A.M."/>
            <person name="Farmer A.D."/>
            <person name="Fouteau S."/>
            <person name="Franken C."/>
            <person name="Gibelin C."/>
            <person name="Gish J."/>
            <person name="Goldstein S."/>
            <person name="Gonzalez A.J."/>
            <person name="Green P.J."/>
            <person name="Hallab A."/>
            <person name="Hartog M."/>
            <person name="Hua A."/>
            <person name="Humphray S.J."/>
            <person name="Jeong D.H."/>
            <person name="Jing Y."/>
            <person name="Jocker A."/>
            <person name="Kenton S.M."/>
            <person name="Kim D.J."/>
            <person name="Klee K."/>
            <person name="Lai H."/>
            <person name="Lang C."/>
            <person name="Lin S."/>
            <person name="Macmil S.L."/>
            <person name="Magdelenat G."/>
            <person name="Matthews L."/>
            <person name="McCorrison J."/>
            <person name="Monaghan E.L."/>
            <person name="Mun J.H."/>
            <person name="Najar F.Z."/>
            <person name="Nicholson C."/>
            <person name="Noirot C."/>
            <person name="O'Bleness M."/>
            <person name="Paule C.R."/>
            <person name="Poulain J."/>
            <person name="Prion F."/>
            <person name="Qin B."/>
            <person name="Qu C."/>
            <person name="Retzel E.F."/>
            <person name="Riddle C."/>
            <person name="Sallet E."/>
            <person name="Samain S."/>
            <person name="Samson N."/>
            <person name="Sanders I."/>
            <person name="Saurat O."/>
            <person name="Scarpelli C."/>
            <person name="Schiex T."/>
            <person name="Segurens B."/>
            <person name="Severin A.J."/>
            <person name="Sherrier D.J."/>
            <person name="Shi R."/>
            <person name="Sims S."/>
            <person name="Singer S.R."/>
            <person name="Sinharoy S."/>
            <person name="Sterck L."/>
            <person name="Viollet A."/>
            <person name="Wang B.B."/>
            <person name="Wang K."/>
            <person name="Wang M."/>
            <person name="Wang X."/>
            <person name="Warfsmann J."/>
            <person name="Weissenbach J."/>
            <person name="White D.D."/>
            <person name="White J.D."/>
            <person name="Wiley G.B."/>
            <person name="Wincker P."/>
            <person name="Xing Y."/>
            <person name="Yang L."/>
            <person name="Yao Z."/>
            <person name="Ying F."/>
            <person name="Zhai J."/>
            <person name="Zhou L."/>
            <person name="Zuber A."/>
            <person name="Denarie J."/>
            <person name="Dixon R.A."/>
            <person name="May G.D."/>
            <person name="Schwartz D.C."/>
            <person name="Rogers J."/>
            <person name="Quetier F."/>
            <person name="Town C.D."/>
            <person name="Roe B.A."/>
        </authorList>
    </citation>
    <scope>NUCLEOTIDE SEQUENCE [LARGE SCALE GENOMIC DNA]</scope>
    <source>
        <strain evidence="8">A17</strain>
        <strain evidence="9 10">cv. Jemalong A17</strain>
    </source>
</reference>
<evidence type="ECO:0000313" key="8">
    <source>
        <dbReference type="EMBL" id="AET01222.2"/>
    </source>
</evidence>
<keyword evidence="3 5" id="KW-0697">Rotamase</keyword>
<dbReference type="PaxDb" id="3880-AET01222"/>
<feature type="domain" description="PPIase FKBP-type" evidence="7">
    <location>
        <begin position="85"/>
        <end position="188"/>
    </location>
</feature>
<evidence type="ECO:0000259" key="7">
    <source>
        <dbReference type="PROSITE" id="PS50059"/>
    </source>
</evidence>
<evidence type="ECO:0000256" key="5">
    <source>
        <dbReference type="PROSITE-ProRule" id="PRU00277"/>
    </source>
</evidence>
<evidence type="ECO:0000256" key="6">
    <source>
        <dbReference type="SAM" id="MobiDB-lite"/>
    </source>
</evidence>
<accession>A0A0C3XW33</accession>
<feature type="compositionally biased region" description="Basic and acidic residues" evidence="6">
    <location>
        <begin position="596"/>
        <end position="605"/>
    </location>
</feature>
<evidence type="ECO:0000256" key="3">
    <source>
        <dbReference type="ARBA" id="ARBA00023110"/>
    </source>
</evidence>